<dbReference type="PANTHER" id="PTHR43380">
    <property type="entry name" value="2-OXOISOVALERATE DEHYDROGENASE SUBUNIT ALPHA, MITOCHONDRIAL"/>
    <property type="match status" value="1"/>
</dbReference>
<dbReference type="InterPro" id="IPR050771">
    <property type="entry name" value="Alpha-ketoacid_DH_E1_comp"/>
</dbReference>
<organism evidence="4 5">
    <name type="scientific">Austropuccinia psidii MF-1</name>
    <dbReference type="NCBI Taxonomy" id="1389203"/>
    <lineage>
        <taxon>Eukaryota</taxon>
        <taxon>Fungi</taxon>
        <taxon>Dikarya</taxon>
        <taxon>Basidiomycota</taxon>
        <taxon>Pucciniomycotina</taxon>
        <taxon>Pucciniomycetes</taxon>
        <taxon>Pucciniales</taxon>
        <taxon>Sphaerophragmiaceae</taxon>
        <taxon>Austropuccinia</taxon>
    </lineage>
</organism>
<dbReference type="GO" id="GO:0003863">
    <property type="term" value="F:branched-chain 2-oxo acid dehydrogenase activity"/>
    <property type="evidence" value="ECO:0007669"/>
    <property type="project" value="UniProtKB-EC"/>
</dbReference>
<gene>
    <name evidence="4" type="ORF">O181_084817</name>
</gene>
<feature type="domain" description="Dehydrogenase E1 component" evidence="3">
    <location>
        <begin position="101"/>
        <end position="404"/>
    </location>
</feature>
<dbReference type="OrthoDB" id="3845at2759"/>
<comment type="caution">
    <text evidence="4">The sequence shown here is derived from an EMBL/GenBank/DDBJ whole genome shotgun (WGS) entry which is preliminary data.</text>
</comment>
<dbReference type="FunFam" id="3.40.50.970:FF:000108">
    <property type="entry name" value="2-oxoisovalerate dehydrogenase subunit alpha"/>
    <property type="match status" value="1"/>
</dbReference>
<dbReference type="AlphaFoldDB" id="A0A9Q3FWX9"/>
<dbReference type="Proteomes" id="UP000765509">
    <property type="component" value="Unassembled WGS sequence"/>
</dbReference>
<dbReference type="EC" id="1.2.4.4" evidence="2"/>
<dbReference type="PANTHER" id="PTHR43380:SF1">
    <property type="entry name" value="2-OXOISOVALERATE DEHYDROGENASE SUBUNIT ALPHA, MITOCHONDRIAL"/>
    <property type="match status" value="1"/>
</dbReference>
<evidence type="ECO:0000313" key="5">
    <source>
        <dbReference type="Proteomes" id="UP000765509"/>
    </source>
</evidence>
<keyword evidence="2" id="KW-0786">Thiamine pyrophosphate</keyword>
<accession>A0A9Q3FWX9</accession>
<name>A0A9Q3FWX9_9BASI</name>
<dbReference type="CDD" id="cd02000">
    <property type="entry name" value="TPP_E1_PDC_ADC_BCADC"/>
    <property type="match status" value="1"/>
</dbReference>
<comment type="similarity">
    <text evidence="2">Belongs to the BCKDHA family.</text>
</comment>
<evidence type="ECO:0000256" key="2">
    <source>
        <dbReference type="RuleBase" id="RU365014"/>
    </source>
</evidence>
<proteinExistence type="inferred from homology"/>
<evidence type="ECO:0000313" key="4">
    <source>
        <dbReference type="EMBL" id="MBW0545102.1"/>
    </source>
</evidence>
<sequence>MRNFFKAKPFSIYQNFLINSSFSLNQIRLTCQAKKFQFRSLSSSQDSHFSTVSINFNSSLNFDPIIPLKILDSIGEPLDDLNFNDLGKLNDQELPTRIYQFMVGLTIFDTVMNNLQRHGRISFYMTSFGEEGAIVGSASALGDQDEVFAQYREQGVLLWRGCSLDYLLAQCFGTMKDLSSQGRQMPVHYASKQYRYHSISSPLATQIPQAAGAAYALKRSRQKGQRLNDCVICYSGEGAASEGDFHAGVNMASVLGGPIVFFIRNNGFAISTPHSQQYRGDGIASRASGYGIDAIRVDGNDPLAVFLATQEARRRALEGDGRAVMVEAMTYRVGHHSTSDDSSAYRNPSEVEKWRKRDNPINRMRNFLELRGWWNSTQEEELVKRWKSDIALAIKKAEKTPKAPLSKMWTDTYATEQKHLSDQKLESERIIQNEHSLYKIL</sequence>
<reference evidence="4" key="1">
    <citation type="submission" date="2021-03" db="EMBL/GenBank/DDBJ databases">
        <title>Draft genome sequence of rust myrtle Austropuccinia psidii MF-1, a brazilian biotype.</title>
        <authorList>
            <person name="Quecine M.C."/>
            <person name="Pachon D.M.R."/>
            <person name="Bonatelli M.L."/>
            <person name="Correr F.H."/>
            <person name="Franceschini L.M."/>
            <person name="Leite T.F."/>
            <person name="Margarido G.R.A."/>
            <person name="Almeida C.A."/>
            <person name="Ferrarezi J.A."/>
            <person name="Labate C.A."/>
        </authorList>
    </citation>
    <scope>NUCLEOTIDE SEQUENCE</scope>
    <source>
        <strain evidence="4">MF-1</strain>
    </source>
</reference>
<comment type="function">
    <text evidence="2">The branched-chain alpha-keto dehydrogenase complex catalyzes the overall conversion of alpha-keto acids to acyl-CoA and CO(2). It contains multiple copies of three enzymatic components: branched-chain alpha-keto acid decarboxylase (E1), lipoamide acyltransferase (E2) and lipoamide dehydrogenase (E3).</text>
</comment>
<dbReference type="SUPFAM" id="SSF52518">
    <property type="entry name" value="Thiamin diphosphate-binding fold (THDP-binding)"/>
    <property type="match status" value="1"/>
</dbReference>
<evidence type="ECO:0000256" key="1">
    <source>
        <dbReference type="ARBA" id="ARBA00023002"/>
    </source>
</evidence>
<dbReference type="InterPro" id="IPR001017">
    <property type="entry name" value="DH_E1"/>
</dbReference>
<dbReference type="GO" id="GO:0009083">
    <property type="term" value="P:branched-chain amino acid catabolic process"/>
    <property type="evidence" value="ECO:0007669"/>
    <property type="project" value="TreeGrafter"/>
</dbReference>
<dbReference type="InterPro" id="IPR029061">
    <property type="entry name" value="THDP-binding"/>
</dbReference>
<dbReference type="EMBL" id="AVOT02049977">
    <property type="protein sequence ID" value="MBW0545102.1"/>
    <property type="molecule type" value="Genomic_DNA"/>
</dbReference>
<keyword evidence="1 2" id="KW-0560">Oxidoreductase</keyword>
<keyword evidence="5" id="KW-1185">Reference proteome</keyword>
<comment type="cofactor">
    <cofactor evidence="2">
        <name>thiamine diphosphate</name>
        <dbReference type="ChEBI" id="CHEBI:58937"/>
    </cofactor>
</comment>
<protein>
    <recommendedName>
        <fullName evidence="2">2-oxoisovalerate dehydrogenase subunit alpha</fullName>
        <ecNumber evidence="2">1.2.4.4</ecNumber>
    </recommendedName>
    <alternativeName>
        <fullName evidence="2">Branched-chain alpha-keto acid dehydrogenase E1 component alpha chain</fullName>
    </alternativeName>
</protein>
<dbReference type="Pfam" id="PF00676">
    <property type="entry name" value="E1_dh"/>
    <property type="match status" value="1"/>
</dbReference>
<evidence type="ECO:0000259" key="3">
    <source>
        <dbReference type="Pfam" id="PF00676"/>
    </source>
</evidence>
<comment type="catalytic activity">
    <reaction evidence="2">
        <text>N(6)-[(R)-lipoyl]-L-lysyl-[protein] + 3-methyl-2-oxobutanoate + H(+) = N(6)-[(R)-S(8)-2-methylpropanoyldihydrolipoyl]-L-lysyl-[protein] + CO2</text>
        <dbReference type="Rhea" id="RHEA:13457"/>
        <dbReference type="Rhea" id="RHEA-COMP:10474"/>
        <dbReference type="Rhea" id="RHEA-COMP:10497"/>
        <dbReference type="ChEBI" id="CHEBI:11851"/>
        <dbReference type="ChEBI" id="CHEBI:15378"/>
        <dbReference type="ChEBI" id="CHEBI:16526"/>
        <dbReference type="ChEBI" id="CHEBI:83099"/>
        <dbReference type="ChEBI" id="CHEBI:83142"/>
        <dbReference type="EC" id="1.2.4.4"/>
    </reaction>
</comment>
<dbReference type="Gene3D" id="3.40.50.970">
    <property type="match status" value="1"/>
</dbReference>